<dbReference type="InterPro" id="IPR007197">
    <property type="entry name" value="rSAM"/>
</dbReference>
<feature type="domain" description="Radical SAM core" evidence="7">
    <location>
        <begin position="13"/>
        <end position="285"/>
    </location>
</feature>
<dbReference type="PANTHER" id="PTHR11135">
    <property type="entry name" value="HISTONE ACETYLTRANSFERASE-RELATED"/>
    <property type="match status" value="1"/>
</dbReference>
<dbReference type="Proteomes" id="UP000005632">
    <property type="component" value="Chromosome"/>
</dbReference>
<dbReference type="GO" id="GO:0003824">
    <property type="term" value="F:catalytic activity"/>
    <property type="evidence" value="ECO:0007669"/>
    <property type="project" value="InterPro"/>
</dbReference>
<evidence type="ECO:0000256" key="4">
    <source>
        <dbReference type="ARBA" id="ARBA00022723"/>
    </source>
</evidence>
<comment type="cofactor">
    <cofactor evidence="1">
        <name>[4Fe-4S] cluster</name>
        <dbReference type="ChEBI" id="CHEBI:49883"/>
    </cofactor>
</comment>
<dbReference type="NCBIfam" id="TIGR01212">
    <property type="entry name" value="TIGR01212 family radical SAM protein"/>
    <property type="match status" value="1"/>
</dbReference>
<dbReference type="AlphaFoldDB" id="G8QU24"/>
<dbReference type="PROSITE" id="PS51918">
    <property type="entry name" value="RADICAL_SAM"/>
    <property type="match status" value="1"/>
</dbReference>
<dbReference type="CDD" id="cd01335">
    <property type="entry name" value="Radical_SAM"/>
    <property type="match status" value="1"/>
</dbReference>
<dbReference type="SFLD" id="SFLDG01086">
    <property type="entry name" value="elongater_protein-like"/>
    <property type="match status" value="1"/>
</dbReference>
<name>G8QU24_SPHPG</name>
<evidence type="ECO:0000256" key="5">
    <source>
        <dbReference type="ARBA" id="ARBA00023004"/>
    </source>
</evidence>
<dbReference type="GO" id="GO:0051539">
    <property type="term" value="F:4 iron, 4 sulfur cluster binding"/>
    <property type="evidence" value="ECO:0007669"/>
    <property type="project" value="UniProtKB-KW"/>
</dbReference>
<dbReference type="STRING" id="158190.SpiGrapes_2510"/>
<evidence type="ECO:0000313" key="8">
    <source>
        <dbReference type="EMBL" id="AEV30271.1"/>
    </source>
</evidence>
<evidence type="ECO:0000259" key="7">
    <source>
        <dbReference type="PROSITE" id="PS51918"/>
    </source>
</evidence>
<keyword evidence="2" id="KW-0004">4Fe-4S</keyword>
<dbReference type="InterPro" id="IPR032432">
    <property type="entry name" value="Radical_SAM_C"/>
</dbReference>
<dbReference type="SUPFAM" id="SSF102114">
    <property type="entry name" value="Radical SAM enzymes"/>
    <property type="match status" value="1"/>
</dbReference>
<dbReference type="GO" id="GO:0046872">
    <property type="term" value="F:metal ion binding"/>
    <property type="evidence" value="ECO:0007669"/>
    <property type="project" value="UniProtKB-KW"/>
</dbReference>
<accession>G8QU24</accession>
<dbReference type="SFLD" id="SFLDG01091">
    <property type="entry name" value="uncharacterized_CHP01210-like"/>
    <property type="match status" value="1"/>
</dbReference>
<keyword evidence="4" id="KW-0479">Metal-binding</keyword>
<dbReference type="InterPro" id="IPR006638">
    <property type="entry name" value="Elp3/MiaA/NifB-like_rSAM"/>
</dbReference>
<protein>
    <submittedName>
        <fullName evidence="8">Putative Fe-S oxidoreductase</fullName>
    </submittedName>
</protein>
<evidence type="ECO:0000256" key="3">
    <source>
        <dbReference type="ARBA" id="ARBA00022691"/>
    </source>
</evidence>
<dbReference type="KEGG" id="sgp:SpiGrapes_2510"/>
<dbReference type="SMART" id="SM00729">
    <property type="entry name" value="Elp3"/>
    <property type="match status" value="1"/>
</dbReference>
<dbReference type="Pfam" id="PF04055">
    <property type="entry name" value="Radical_SAM"/>
    <property type="match status" value="1"/>
</dbReference>
<dbReference type="SFLD" id="SFLDS00029">
    <property type="entry name" value="Radical_SAM"/>
    <property type="match status" value="1"/>
</dbReference>
<dbReference type="InterPro" id="IPR058240">
    <property type="entry name" value="rSAM_sf"/>
</dbReference>
<proteinExistence type="predicted"/>
<organism evidence="8 9">
    <name type="scientific">Sphaerochaeta pleomorpha (strain ATCC BAA-1885 / DSM 22778 / Grapes)</name>
    <dbReference type="NCBI Taxonomy" id="158190"/>
    <lineage>
        <taxon>Bacteria</taxon>
        <taxon>Pseudomonadati</taxon>
        <taxon>Spirochaetota</taxon>
        <taxon>Spirochaetia</taxon>
        <taxon>Spirochaetales</taxon>
        <taxon>Sphaerochaetaceae</taxon>
        <taxon>Sphaerochaeta</taxon>
    </lineage>
</organism>
<dbReference type="OrthoDB" id="9801689at2"/>
<evidence type="ECO:0000256" key="2">
    <source>
        <dbReference type="ARBA" id="ARBA00022485"/>
    </source>
</evidence>
<dbReference type="InterPro" id="IPR023404">
    <property type="entry name" value="rSAM_horseshoe"/>
</dbReference>
<keyword evidence="5" id="KW-0408">Iron</keyword>
<keyword evidence="3" id="KW-0949">S-adenosyl-L-methionine</keyword>
<keyword evidence="9" id="KW-1185">Reference proteome</keyword>
<gene>
    <name evidence="8" type="ordered locus">SpiGrapes_2510</name>
</gene>
<keyword evidence="6" id="KW-0411">Iron-sulfur</keyword>
<reference evidence="8 9" key="1">
    <citation type="submission" date="2011-11" db="EMBL/GenBank/DDBJ databases">
        <title>Complete sequence of Spirochaeta sp. grapes.</title>
        <authorList>
            <consortium name="US DOE Joint Genome Institute"/>
            <person name="Lucas S."/>
            <person name="Han J."/>
            <person name="Lapidus A."/>
            <person name="Cheng J.-F."/>
            <person name="Goodwin L."/>
            <person name="Pitluck S."/>
            <person name="Peters L."/>
            <person name="Ovchinnikova G."/>
            <person name="Munk A.C."/>
            <person name="Detter J.C."/>
            <person name="Han C."/>
            <person name="Tapia R."/>
            <person name="Land M."/>
            <person name="Hauser L."/>
            <person name="Kyrpides N."/>
            <person name="Ivanova N."/>
            <person name="Pagani I."/>
            <person name="Ritalahtilisa K."/>
            <person name="Loeffler F."/>
            <person name="Woyke T."/>
        </authorList>
    </citation>
    <scope>NUCLEOTIDE SEQUENCE [LARGE SCALE GENOMIC DNA]</scope>
    <source>
        <strain evidence="9">ATCC BAA-1885 / DSM 22778 / Grapes</strain>
    </source>
</reference>
<evidence type="ECO:0000256" key="1">
    <source>
        <dbReference type="ARBA" id="ARBA00001966"/>
    </source>
</evidence>
<dbReference type="InterPro" id="IPR039661">
    <property type="entry name" value="ELP3"/>
</dbReference>
<dbReference type="Pfam" id="PF16199">
    <property type="entry name" value="Radical_SAM_C"/>
    <property type="match status" value="1"/>
</dbReference>
<dbReference type="HOGENOM" id="CLU_060920_0_0_12"/>
<dbReference type="PANTHER" id="PTHR11135:SF1">
    <property type="entry name" value="PROTEIN YHCC"/>
    <property type="match status" value="1"/>
</dbReference>
<dbReference type="Gene3D" id="3.80.30.20">
    <property type="entry name" value="tm_1862 like domain"/>
    <property type="match status" value="1"/>
</dbReference>
<dbReference type="eggNOG" id="COG1242">
    <property type="taxonomic scope" value="Bacteria"/>
</dbReference>
<sequence length="331" mass="37343">MSERWNSYGPYLEKIYGSRVYRIGIDGGFSCPNRDRKRSGGCIYCDGTGASAIYQRTKERGFTHKSSFNETVSNSDPLDVPSLEQRCLSVKNQIERGRQFLRQRYKADMFSAYFQAWTNTYADIATLKSLYDCALDEGPFTEFIISTRPDCLGPEILDLLESYKGRVEKVWVELGLQSADNATLELIERNHTKNCYIQAVKALHERGIGVCTHVITGLPGESLQGYIETARLINQVGSEAVKIHNLDVCGGTKLNDWYAEGEVSVASSRRHIENCIGVLRHLNKEIVIERIICETPQHRLVAPRNFPDKSAFLSSLKKAMEHLDYTQGDLA</sequence>
<evidence type="ECO:0000313" key="9">
    <source>
        <dbReference type="Proteomes" id="UP000005632"/>
    </source>
</evidence>
<dbReference type="RefSeq" id="WP_014271111.1">
    <property type="nucleotide sequence ID" value="NC_016633.1"/>
</dbReference>
<dbReference type="EMBL" id="CP003155">
    <property type="protein sequence ID" value="AEV30271.1"/>
    <property type="molecule type" value="Genomic_DNA"/>
</dbReference>
<evidence type="ECO:0000256" key="6">
    <source>
        <dbReference type="ARBA" id="ARBA00023014"/>
    </source>
</evidence>
<dbReference type="InterPro" id="IPR005911">
    <property type="entry name" value="YhcC-like"/>
</dbReference>